<comment type="caution">
    <text evidence="3">The sequence shown here is derived from an EMBL/GenBank/DDBJ whole genome shotgun (WGS) entry which is preliminary data.</text>
</comment>
<dbReference type="InterPro" id="IPR051512">
    <property type="entry name" value="Inactive_Rhomboid"/>
</dbReference>
<dbReference type="AlphaFoldDB" id="A0A0B2V037"/>
<evidence type="ECO:0000313" key="4">
    <source>
        <dbReference type="Proteomes" id="UP000031036"/>
    </source>
</evidence>
<evidence type="ECO:0000256" key="1">
    <source>
        <dbReference type="ARBA" id="ARBA00009045"/>
    </source>
</evidence>
<gene>
    <name evidence="3" type="primary">Rhbdf2</name>
    <name evidence="3" type="ORF">Tcan_04089</name>
</gene>
<dbReference type="GO" id="GO:0050708">
    <property type="term" value="P:regulation of protein secretion"/>
    <property type="evidence" value="ECO:0007669"/>
    <property type="project" value="TreeGrafter"/>
</dbReference>
<name>A0A0B2V037_TOXCA</name>
<dbReference type="STRING" id="6265.A0A0B2V037"/>
<dbReference type="Proteomes" id="UP000031036">
    <property type="component" value="Unassembled WGS sequence"/>
</dbReference>
<dbReference type="PANTHER" id="PTHR45965">
    <property type="entry name" value="INACTIVE RHOMBOID PROTEIN"/>
    <property type="match status" value="1"/>
</dbReference>
<evidence type="ECO:0000256" key="2">
    <source>
        <dbReference type="SAM" id="Phobius"/>
    </source>
</evidence>
<dbReference type="OrthoDB" id="2146116at2759"/>
<keyword evidence="2" id="KW-0812">Transmembrane</keyword>
<keyword evidence="4" id="KW-1185">Reference proteome</keyword>
<keyword evidence="2" id="KW-1133">Transmembrane helix</keyword>
<accession>A0A0B2V037</accession>
<dbReference type="PANTHER" id="PTHR45965:SF3">
    <property type="entry name" value="INACTIVE RHOMBOID PROTEIN 1"/>
    <property type="match status" value="1"/>
</dbReference>
<comment type="similarity">
    <text evidence="1">Belongs to the peptidase S54 family.</text>
</comment>
<organism evidence="3 4">
    <name type="scientific">Toxocara canis</name>
    <name type="common">Canine roundworm</name>
    <dbReference type="NCBI Taxonomy" id="6265"/>
    <lineage>
        <taxon>Eukaryota</taxon>
        <taxon>Metazoa</taxon>
        <taxon>Ecdysozoa</taxon>
        <taxon>Nematoda</taxon>
        <taxon>Chromadorea</taxon>
        <taxon>Rhabditida</taxon>
        <taxon>Spirurina</taxon>
        <taxon>Ascaridomorpha</taxon>
        <taxon>Ascaridoidea</taxon>
        <taxon>Toxocaridae</taxon>
        <taxon>Toxocara</taxon>
    </lineage>
</organism>
<dbReference type="GO" id="GO:0042058">
    <property type="term" value="P:regulation of epidermal growth factor receptor signaling pathway"/>
    <property type="evidence" value="ECO:0007669"/>
    <property type="project" value="TreeGrafter"/>
</dbReference>
<dbReference type="EMBL" id="JPKZ01002908">
    <property type="protein sequence ID" value="KHN74450.1"/>
    <property type="molecule type" value="Genomic_DNA"/>
</dbReference>
<keyword evidence="2" id="KW-0472">Membrane</keyword>
<dbReference type="GO" id="GO:0005789">
    <property type="term" value="C:endoplasmic reticulum membrane"/>
    <property type="evidence" value="ECO:0007669"/>
    <property type="project" value="TreeGrafter"/>
</dbReference>
<proteinExistence type="inferred from homology"/>
<feature type="transmembrane region" description="Helical" evidence="2">
    <location>
        <begin position="116"/>
        <end position="137"/>
    </location>
</feature>
<protein>
    <submittedName>
        <fullName evidence="3">Inactive rhomboid protein 2</fullName>
    </submittedName>
</protein>
<reference evidence="3 4" key="1">
    <citation type="submission" date="2014-11" db="EMBL/GenBank/DDBJ databases">
        <title>Genetic blueprint of the zoonotic pathogen Toxocara canis.</title>
        <authorList>
            <person name="Zhu X.-Q."/>
            <person name="Korhonen P.K."/>
            <person name="Cai H."/>
            <person name="Young N.D."/>
            <person name="Nejsum P."/>
            <person name="von Samson-Himmelstjerna G."/>
            <person name="Boag P.R."/>
            <person name="Tan P."/>
            <person name="Li Q."/>
            <person name="Min J."/>
            <person name="Yang Y."/>
            <person name="Wang X."/>
            <person name="Fang X."/>
            <person name="Hall R.S."/>
            <person name="Hofmann A."/>
            <person name="Sternberg P.W."/>
            <person name="Jex A.R."/>
            <person name="Gasser R.B."/>
        </authorList>
    </citation>
    <scope>NUCLEOTIDE SEQUENCE [LARGE SCALE GENOMIC DNA]</scope>
    <source>
        <strain evidence="3">PN_DK_2014</strain>
    </source>
</reference>
<sequence>MRPEAEYAQVVELAHEEFTVANVARCVNKEFKRRVAKVIDPNSPDFDPIYAVATVLGPNNSIHARLQARPGKVVVPRRGRLFVGFLRKFLNPKFTRTVDQKSFEQLDSFNDYRPYFTYWVTCVQVLVSIITIFTYGFGPIGFGRVERTADVLHSTVTLKHVSVYELENLWLGPKFSDLVHLGATFAPCMRHDPRIYAQIEADRALENETGCCVYNDGTGCFQTGEDTCPVFIHTYSLSQF</sequence>
<evidence type="ECO:0000313" key="3">
    <source>
        <dbReference type="EMBL" id="KHN74450.1"/>
    </source>
</evidence>